<keyword evidence="2" id="KW-1185">Reference proteome</keyword>
<dbReference type="RefSeq" id="WP_131799515.1">
    <property type="nucleotide sequence ID" value="NZ_FAOZ01000015.1"/>
</dbReference>
<organism evidence="1 2">
    <name type="scientific">Parafrankia irregularis</name>
    <dbReference type="NCBI Taxonomy" id="795642"/>
    <lineage>
        <taxon>Bacteria</taxon>
        <taxon>Bacillati</taxon>
        <taxon>Actinomycetota</taxon>
        <taxon>Actinomycetes</taxon>
        <taxon>Frankiales</taxon>
        <taxon>Frankiaceae</taxon>
        <taxon>Parafrankia</taxon>
    </lineage>
</organism>
<protein>
    <submittedName>
        <fullName evidence="1">Uncharacterized protein</fullName>
    </submittedName>
</protein>
<evidence type="ECO:0000313" key="2">
    <source>
        <dbReference type="Proteomes" id="UP000198802"/>
    </source>
</evidence>
<accession>A0A0S4QRK2</accession>
<dbReference type="Proteomes" id="UP000198802">
    <property type="component" value="Unassembled WGS sequence"/>
</dbReference>
<name>A0A0S4QRK2_9ACTN</name>
<evidence type="ECO:0000313" key="1">
    <source>
        <dbReference type="EMBL" id="CUU57956.1"/>
    </source>
</evidence>
<dbReference type="AlphaFoldDB" id="A0A0S4QRK2"/>
<gene>
    <name evidence="1" type="ORF">Ga0074812_115158</name>
</gene>
<reference evidence="2" key="1">
    <citation type="submission" date="2015-11" db="EMBL/GenBank/DDBJ databases">
        <authorList>
            <person name="Varghese N."/>
        </authorList>
    </citation>
    <scope>NUCLEOTIDE SEQUENCE [LARGE SCALE GENOMIC DNA]</scope>
    <source>
        <strain evidence="2">DSM 45899</strain>
    </source>
</reference>
<sequence>MTRCEATARHGALWARLVLVSAVLLGLLAMHAGLAAQVHALGSPLCAEGTGRDVHQHCFHPHQPGGGDHGHQGTLCSAVLRDDTEPVARHGERYDLAIMRATADASSFLGTRRTRGDPPPTPPPRYLTDLSVYCVWRL</sequence>
<dbReference type="EMBL" id="FAOZ01000015">
    <property type="protein sequence ID" value="CUU57956.1"/>
    <property type="molecule type" value="Genomic_DNA"/>
</dbReference>
<proteinExistence type="predicted"/>